<dbReference type="AlphaFoldDB" id="X1ATN6"/>
<reference evidence="2" key="1">
    <citation type="journal article" date="2014" name="Front. Microbiol.">
        <title>High frequency of phylogenetically diverse reductive dehalogenase-homologous genes in deep subseafloor sedimentary metagenomes.</title>
        <authorList>
            <person name="Kawai M."/>
            <person name="Futagami T."/>
            <person name="Toyoda A."/>
            <person name="Takaki Y."/>
            <person name="Nishi S."/>
            <person name="Hori S."/>
            <person name="Arai W."/>
            <person name="Tsubouchi T."/>
            <person name="Morono Y."/>
            <person name="Uchiyama I."/>
            <person name="Ito T."/>
            <person name="Fujiyama A."/>
            <person name="Inagaki F."/>
            <person name="Takami H."/>
        </authorList>
    </citation>
    <scope>NUCLEOTIDE SEQUENCE</scope>
    <source>
        <strain evidence="2">Expedition CK06-06</strain>
    </source>
</reference>
<name>X1ATN6_9ZZZZ</name>
<keyword evidence="1" id="KW-1133">Transmembrane helix</keyword>
<gene>
    <name evidence="2" type="ORF">S01H4_20304</name>
</gene>
<comment type="caution">
    <text evidence="2">The sequence shown here is derived from an EMBL/GenBank/DDBJ whole genome shotgun (WGS) entry which is preliminary data.</text>
</comment>
<organism evidence="2">
    <name type="scientific">marine sediment metagenome</name>
    <dbReference type="NCBI Taxonomy" id="412755"/>
    <lineage>
        <taxon>unclassified sequences</taxon>
        <taxon>metagenomes</taxon>
        <taxon>ecological metagenomes</taxon>
    </lineage>
</organism>
<evidence type="ECO:0000256" key="1">
    <source>
        <dbReference type="SAM" id="Phobius"/>
    </source>
</evidence>
<keyword evidence="1" id="KW-0472">Membrane</keyword>
<sequence>MLNKKSLHKPVALVALIAFVAMQSACAINGRSGERKAMYVLDSIAFGLGTALVVSGSNGKSSRNSGYDDYDSCSHGGGGCGFEGVGEAIAVAMGLTLMAIGGTGALITVSTGYDPPMEARVQAAAASLSFDVDGLNKPQASALVLSNL</sequence>
<proteinExistence type="predicted"/>
<accession>X1ATN6</accession>
<protein>
    <submittedName>
        <fullName evidence="2">Uncharacterized protein</fullName>
    </submittedName>
</protein>
<keyword evidence="1" id="KW-0812">Transmembrane</keyword>
<feature type="transmembrane region" description="Helical" evidence="1">
    <location>
        <begin position="37"/>
        <end position="55"/>
    </location>
</feature>
<dbReference type="EMBL" id="BART01009120">
    <property type="protein sequence ID" value="GAG63216.1"/>
    <property type="molecule type" value="Genomic_DNA"/>
</dbReference>
<evidence type="ECO:0000313" key="2">
    <source>
        <dbReference type="EMBL" id="GAG63216.1"/>
    </source>
</evidence>